<keyword evidence="5" id="KW-1185">Reference proteome</keyword>
<dbReference type="InterPro" id="IPR041614">
    <property type="entry name" value="DprA_WH"/>
</dbReference>
<dbReference type="Proteomes" id="UP001597205">
    <property type="component" value="Unassembled WGS sequence"/>
</dbReference>
<dbReference type="Gene3D" id="1.10.10.10">
    <property type="entry name" value="Winged helix-like DNA-binding domain superfamily/Winged helix DNA-binding domain"/>
    <property type="match status" value="1"/>
</dbReference>
<dbReference type="Pfam" id="PF14520">
    <property type="entry name" value="HHH_5"/>
    <property type="match status" value="1"/>
</dbReference>
<feature type="domain" description="DprA winged helix" evidence="3">
    <location>
        <begin position="308"/>
        <end position="361"/>
    </location>
</feature>
<comment type="similarity">
    <text evidence="1">Belongs to the DprA/Smf family.</text>
</comment>
<dbReference type="Gene3D" id="3.40.50.450">
    <property type="match status" value="1"/>
</dbReference>
<accession>A0ABW3RMS1</accession>
<dbReference type="InterPro" id="IPR003488">
    <property type="entry name" value="DprA"/>
</dbReference>
<sequence length="366" mass="41118">MNAIEKIALTKIKGIGPKTSRLLLAYCGSLQEIFQSSKKELSQIPGIHKNSIDQLISKSYLREAESEVRYIEDNQIDILWYEDSSYPSRLKHCEDAPLVLYKKGNCNLNNQKTVSIVGTRNATSYGRRLTEELIQQLKELNVLVVSGLAYGIDIIAHKSALNNQLETAAVLAHGLDRIYPFNHHEIANEITNRGCLLTEYPSGTNPDKTNFPMRNRIVAGLADATIVVEAAKKGGALITAEIANSYNRDVCAFPGSTDLYYSAGCNELIRTNKAHLIRHAKDLIMLMQWEDDLTKKNQNHVQLPLIFDLNSDEQKVFDYIKESKEASIDDISAYCDWPQSKLAIILLEMEMNGIIQSLPGKMYKQP</sequence>
<evidence type="ECO:0000313" key="5">
    <source>
        <dbReference type="Proteomes" id="UP001597205"/>
    </source>
</evidence>
<evidence type="ECO:0000313" key="4">
    <source>
        <dbReference type="EMBL" id="MFD1166156.1"/>
    </source>
</evidence>
<dbReference type="InterPro" id="IPR010994">
    <property type="entry name" value="RuvA_2-like"/>
</dbReference>
<dbReference type="SUPFAM" id="SSF102405">
    <property type="entry name" value="MCP/YpsA-like"/>
    <property type="match status" value="1"/>
</dbReference>
<dbReference type="NCBIfam" id="TIGR00732">
    <property type="entry name" value="dprA"/>
    <property type="match status" value="1"/>
</dbReference>
<dbReference type="EMBL" id="JBHTKY010000015">
    <property type="protein sequence ID" value="MFD1166156.1"/>
    <property type="molecule type" value="Genomic_DNA"/>
</dbReference>
<dbReference type="PANTHER" id="PTHR43022:SF1">
    <property type="entry name" value="PROTEIN SMF"/>
    <property type="match status" value="1"/>
</dbReference>
<evidence type="ECO:0000256" key="1">
    <source>
        <dbReference type="ARBA" id="ARBA00006525"/>
    </source>
</evidence>
<name>A0ABW3RMS1_9SPHI</name>
<dbReference type="RefSeq" id="WP_380896610.1">
    <property type="nucleotide sequence ID" value="NZ_JBHTKY010000015.1"/>
</dbReference>
<feature type="domain" description="Smf/DprA SLOG" evidence="2">
    <location>
        <begin position="78"/>
        <end position="286"/>
    </location>
</feature>
<evidence type="ECO:0000259" key="2">
    <source>
        <dbReference type="Pfam" id="PF02481"/>
    </source>
</evidence>
<dbReference type="InterPro" id="IPR057666">
    <property type="entry name" value="DrpA_SLOG"/>
</dbReference>
<dbReference type="SUPFAM" id="SSF47781">
    <property type="entry name" value="RuvA domain 2-like"/>
    <property type="match status" value="1"/>
</dbReference>
<reference evidence="5" key="1">
    <citation type="journal article" date="2019" name="Int. J. Syst. Evol. Microbiol.">
        <title>The Global Catalogue of Microorganisms (GCM) 10K type strain sequencing project: providing services to taxonomists for standard genome sequencing and annotation.</title>
        <authorList>
            <consortium name="The Broad Institute Genomics Platform"/>
            <consortium name="The Broad Institute Genome Sequencing Center for Infectious Disease"/>
            <person name="Wu L."/>
            <person name="Ma J."/>
        </authorList>
    </citation>
    <scope>NUCLEOTIDE SEQUENCE [LARGE SCALE GENOMIC DNA]</scope>
    <source>
        <strain evidence="5">CCUG 52468</strain>
    </source>
</reference>
<evidence type="ECO:0000259" key="3">
    <source>
        <dbReference type="Pfam" id="PF17782"/>
    </source>
</evidence>
<dbReference type="Pfam" id="PF17782">
    <property type="entry name" value="WHD_DprA"/>
    <property type="match status" value="1"/>
</dbReference>
<organism evidence="4 5">
    <name type="scientific">Sphingobacterium daejeonense</name>
    <dbReference type="NCBI Taxonomy" id="371142"/>
    <lineage>
        <taxon>Bacteria</taxon>
        <taxon>Pseudomonadati</taxon>
        <taxon>Bacteroidota</taxon>
        <taxon>Sphingobacteriia</taxon>
        <taxon>Sphingobacteriales</taxon>
        <taxon>Sphingobacteriaceae</taxon>
        <taxon>Sphingobacterium</taxon>
    </lineage>
</organism>
<dbReference type="InterPro" id="IPR036388">
    <property type="entry name" value="WH-like_DNA-bd_sf"/>
</dbReference>
<dbReference type="Pfam" id="PF02481">
    <property type="entry name" value="DNA_processg_A"/>
    <property type="match status" value="1"/>
</dbReference>
<dbReference type="PANTHER" id="PTHR43022">
    <property type="entry name" value="PROTEIN SMF"/>
    <property type="match status" value="1"/>
</dbReference>
<proteinExistence type="inferred from homology"/>
<protein>
    <submittedName>
        <fullName evidence="4">DNA-processing protein DprA</fullName>
    </submittedName>
</protein>
<gene>
    <name evidence="4" type="primary">dprA</name>
    <name evidence="4" type="ORF">ACFQ2C_11120</name>
</gene>
<comment type="caution">
    <text evidence="4">The sequence shown here is derived from an EMBL/GenBank/DDBJ whole genome shotgun (WGS) entry which is preliminary data.</text>
</comment>